<evidence type="ECO:0000313" key="3">
    <source>
        <dbReference type="EMBL" id="EFA12318.1"/>
    </source>
</evidence>
<evidence type="ECO:0000313" key="4">
    <source>
        <dbReference type="Proteomes" id="UP000007266"/>
    </source>
</evidence>
<keyword evidence="2" id="KW-0732">Signal</keyword>
<evidence type="ECO:0000256" key="1">
    <source>
        <dbReference type="SAM" id="MobiDB-lite"/>
    </source>
</evidence>
<feature type="region of interest" description="Disordered" evidence="1">
    <location>
        <begin position="190"/>
        <end position="210"/>
    </location>
</feature>
<gene>
    <name evidence="3" type="primary">AUGUSTUS-3.0.2_04219</name>
    <name evidence="3" type="ORF">TcasGA2_TC004219</name>
</gene>
<organism evidence="3 4">
    <name type="scientific">Tribolium castaneum</name>
    <name type="common">Red flour beetle</name>
    <dbReference type="NCBI Taxonomy" id="7070"/>
    <lineage>
        <taxon>Eukaryota</taxon>
        <taxon>Metazoa</taxon>
        <taxon>Ecdysozoa</taxon>
        <taxon>Arthropoda</taxon>
        <taxon>Hexapoda</taxon>
        <taxon>Insecta</taxon>
        <taxon>Pterygota</taxon>
        <taxon>Neoptera</taxon>
        <taxon>Endopterygota</taxon>
        <taxon>Coleoptera</taxon>
        <taxon>Polyphaga</taxon>
        <taxon>Cucujiformia</taxon>
        <taxon>Tenebrionidae</taxon>
        <taxon>Tenebrionidae incertae sedis</taxon>
        <taxon>Tribolium</taxon>
    </lineage>
</organism>
<reference evidence="3 4" key="2">
    <citation type="journal article" date="2010" name="Nucleic Acids Res.">
        <title>BeetleBase in 2010: revisions to provide comprehensive genomic information for Tribolium castaneum.</title>
        <authorList>
            <person name="Kim H.S."/>
            <person name="Murphy T."/>
            <person name="Xia J."/>
            <person name="Caragea D."/>
            <person name="Park Y."/>
            <person name="Beeman R.W."/>
            <person name="Lorenzen M.D."/>
            <person name="Butcher S."/>
            <person name="Manak J.R."/>
            <person name="Brown S.J."/>
        </authorList>
    </citation>
    <scope>NUCLEOTIDE SEQUENCE [LARGE SCALE GENOMIC DNA]</scope>
    <source>
        <strain evidence="3 4">Georgia GA2</strain>
    </source>
</reference>
<name>D7ELR6_TRICA</name>
<feature type="chain" id="PRO_5003094960" evidence="2">
    <location>
        <begin position="20"/>
        <end position="285"/>
    </location>
</feature>
<reference evidence="3 4" key="1">
    <citation type="journal article" date="2008" name="Nature">
        <title>The genome of the model beetle and pest Tribolium castaneum.</title>
        <authorList>
            <consortium name="Tribolium Genome Sequencing Consortium"/>
            <person name="Richards S."/>
            <person name="Gibbs R.A."/>
            <person name="Weinstock G.M."/>
            <person name="Brown S.J."/>
            <person name="Denell R."/>
            <person name="Beeman R.W."/>
            <person name="Gibbs R."/>
            <person name="Beeman R.W."/>
            <person name="Brown S.J."/>
            <person name="Bucher G."/>
            <person name="Friedrich M."/>
            <person name="Grimmelikhuijzen C.J."/>
            <person name="Klingler M."/>
            <person name="Lorenzen M."/>
            <person name="Richards S."/>
            <person name="Roth S."/>
            <person name="Schroder R."/>
            <person name="Tautz D."/>
            <person name="Zdobnov E.M."/>
            <person name="Muzny D."/>
            <person name="Gibbs R.A."/>
            <person name="Weinstock G.M."/>
            <person name="Attaway T."/>
            <person name="Bell S."/>
            <person name="Buhay C.J."/>
            <person name="Chandrabose M.N."/>
            <person name="Chavez D."/>
            <person name="Clerk-Blankenburg K.P."/>
            <person name="Cree A."/>
            <person name="Dao M."/>
            <person name="Davis C."/>
            <person name="Chacko J."/>
            <person name="Dinh H."/>
            <person name="Dugan-Rocha S."/>
            <person name="Fowler G."/>
            <person name="Garner T.T."/>
            <person name="Garnes J."/>
            <person name="Gnirke A."/>
            <person name="Hawes A."/>
            <person name="Hernandez J."/>
            <person name="Hines S."/>
            <person name="Holder M."/>
            <person name="Hume J."/>
            <person name="Jhangiani S.N."/>
            <person name="Joshi V."/>
            <person name="Khan Z.M."/>
            <person name="Jackson L."/>
            <person name="Kovar C."/>
            <person name="Kowis A."/>
            <person name="Lee S."/>
            <person name="Lewis L.R."/>
            <person name="Margolis J."/>
            <person name="Morgan M."/>
            <person name="Nazareth L.V."/>
            <person name="Nguyen N."/>
            <person name="Okwuonu G."/>
            <person name="Parker D."/>
            <person name="Richards S."/>
            <person name="Ruiz S.J."/>
            <person name="Santibanez J."/>
            <person name="Savard J."/>
            <person name="Scherer S.E."/>
            <person name="Schneider B."/>
            <person name="Sodergren E."/>
            <person name="Tautz D."/>
            <person name="Vattahil S."/>
            <person name="Villasana D."/>
            <person name="White C.S."/>
            <person name="Wright R."/>
            <person name="Park Y."/>
            <person name="Beeman R.W."/>
            <person name="Lord J."/>
            <person name="Oppert B."/>
            <person name="Lorenzen M."/>
            <person name="Brown S."/>
            <person name="Wang L."/>
            <person name="Savard J."/>
            <person name="Tautz D."/>
            <person name="Richards S."/>
            <person name="Weinstock G."/>
            <person name="Gibbs R.A."/>
            <person name="Liu Y."/>
            <person name="Worley K."/>
            <person name="Weinstock G."/>
            <person name="Elsik C.G."/>
            <person name="Reese J.T."/>
            <person name="Elhaik E."/>
            <person name="Landan G."/>
            <person name="Graur D."/>
            <person name="Arensburger P."/>
            <person name="Atkinson P."/>
            <person name="Beeman R.W."/>
            <person name="Beidler J."/>
            <person name="Brown S.J."/>
            <person name="Demuth J.P."/>
            <person name="Drury D.W."/>
            <person name="Du Y.Z."/>
            <person name="Fujiwara H."/>
            <person name="Lorenzen M."/>
            <person name="Maselli V."/>
            <person name="Osanai M."/>
            <person name="Park Y."/>
            <person name="Robertson H.M."/>
            <person name="Tu Z."/>
            <person name="Wang J.J."/>
            <person name="Wang S."/>
            <person name="Richards S."/>
            <person name="Song H."/>
            <person name="Zhang L."/>
            <person name="Sodergren E."/>
            <person name="Werner D."/>
            <person name="Stanke M."/>
            <person name="Morgenstern B."/>
            <person name="Solovyev V."/>
            <person name="Kosarev P."/>
            <person name="Brown G."/>
            <person name="Chen H.C."/>
            <person name="Ermolaeva O."/>
            <person name="Hlavina W."/>
            <person name="Kapustin Y."/>
            <person name="Kiryutin B."/>
            <person name="Kitts P."/>
            <person name="Maglott D."/>
            <person name="Pruitt K."/>
            <person name="Sapojnikov V."/>
            <person name="Souvorov A."/>
            <person name="Mackey A.J."/>
            <person name="Waterhouse R.M."/>
            <person name="Wyder S."/>
            <person name="Zdobnov E.M."/>
            <person name="Zdobnov E.M."/>
            <person name="Wyder S."/>
            <person name="Kriventseva E.V."/>
            <person name="Kadowaki T."/>
            <person name="Bork P."/>
            <person name="Aranda M."/>
            <person name="Bao R."/>
            <person name="Beermann A."/>
            <person name="Berns N."/>
            <person name="Bolognesi R."/>
            <person name="Bonneton F."/>
            <person name="Bopp D."/>
            <person name="Brown S.J."/>
            <person name="Bucher G."/>
            <person name="Butts T."/>
            <person name="Chaumot A."/>
            <person name="Denell R.E."/>
            <person name="Ferrier D.E."/>
            <person name="Friedrich M."/>
            <person name="Gordon C.M."/>
            <person name="Jindra M."/>
            <person name="Klingler M."/>
            <person name="Lan Q."/>
            <person name="Lattorff H.M."/>
            <person name="Laudet V."/>
            <person name="von Levetsow C."/>
            <person name="Liu Z."/>
            <person name="Lutz R."/>
            <person name="Lynch J.A."/>
            <person name="da Fonseca R.N."/>
            <person name="Posnien N."/>
            <person name="Reuter R."/>
            <person name="Roth S."/>
            <person name="Savard J."/>
            <person name="Schinko J.B."/>
            <person name="Schmitt C."/>
            <person name="Schoppmeier M."/>
            <person name="Schroder R."/>
            <person name="Shippy T.D."/>
            <person name="Simonnet F."/>
            <person name="Marques-Souza H."/>
            <person name="Tautz D."/>
            <person name="Tomoyasu Y."/>
            <person name="Trauner J."/>
            <person name="Van der Zee M."/>
            <person name="Vervoort M."/>
            <person name="Wittkopp N."/>
            <person name="Wimmer E.A."/>
            <person name="Yang X."/>
            <person name="Jones A.K."/>
            <person name="Sattelle D.B."/>
            <person name="Ebert P.R."/>
            <person name="Nelson D."/>
            <person name="Scott J.G."/>
            <person name="Beeman R.W."/>
            <person name="Muthukrishnan S."/>
            <person name="Kramer K.J."/>
            <person name="Arakane Y."/>
            <person name="Beeman R.W."/>
            <person name="Zhu Q."/>
            <person name="Hogenkamp D."/>
            <person name="Dixit R."/>
            <person name="Oppert B."/>
            <person name="Jiang H."/>
            <person name="Zou Z."/>
            <person name="Marshall J."/>
            <person name="Elpidina E."/>
            <person name="Vinokurov K."/>
            <person name="Oppert C."/>
            <person name="Zou Z."/>
            <person name="Evans J."/>
            <person name="Lu Z."/>
            <person name="Zhao P."/>
            <person name="Sumathipala N."/>
            <person name="Altincicek B."/>
            <person name="Vilcinskas A."/>
            <person name="Williams M."/>
            <person name="Hultmark D."/>
            <person name="Hetru C."/>
            <person name="Jiang H."/>
            <person name="Grimmelikhuijzen C.J."/>
            <person name="Hauser F."/>
            <person name="Cazzamali G."/>
            <person name="Williamson M."/>
            <person name="Park Y."/>
            <person name="Li B."/>
            <person name="Tanaka Y."/>
            <person name="Predel R."/>
            <person name="Neupert S."/>
            <person name="Schachtner J."/>
            <person name="Verleyen P."/>
            <person name="Raible F."/>
            <person name="Bork P."/>
            <person name="Friedrich M."/>
            <person name="Walden K.K."/>
            <person name="Robertson H.M."/>
            <person name="Angeli S."/>
            <person name="Foret S."/>
            <person name="Bucher G."/>
            <person name="Schuetz S."/>
            <person name="Maleszka R."/>
            <person name="Wimmer E.A."/>
            <person name="Beeman R.W."/>
            <person name="Lorenzen M."/>
            <person name="Tomoyasu Y."/>
            <person name="Miller S.C."/>
            <person name="Grossmann D."/>
            <person name="Bucher G."/>
        </authorList>
    </citation>
    <scope>NUCLEOTIDE SEQUENCE [LARGE SCALE GENOMIC DNA]</scope>
    <source>
        <strain evidence="3 4">Georgia GA2</strain>
    </source>
</reference>
<keyword evidence="4" id="KW-1185">Reference proteome</keyword>
<dbReference type="EMBL" id="KQ972349">
    <property type="protein sequence ID" value="EFA12318.1"/>
    <property type="molecule type" value="Genomic_DNA"/>
</dbReference>
<proteinExistence type="predicted"/>
<dbReference type="Proteomes" id="UP000007266">
    <property type="component" value="Unassembled WGS sequence"/>
</dbReference>
<evidence type="ECO:0000256" key="2">
    <source>
        <dbReference type="SAM" id="SignalP"/>
    </source>
</evidence>
<feature type="compositionally biased region" description="Low complexity" evidence="1">
    <location>
        <begin position="196"/>
        <end position="205"/>
    </location>
</feature>
<dbReference type="AlphaFoldDB" id="D7ELR6"/>
<accession>D7ELR6</accession>
<dbReference type="InParanoid" id="D7ELR6"/>
<sequence>MSGVLTVFLLLAALSNTLSYPTSHPLPDRVFTPTTTPNKTVSDLVQRQTDTIKQIISNHNRDYPIITKYPADDKQKKPETSLEDLKIKCQHLARLATTPPPRNTTPSGHYITADGVTIPKAAPVKYIKLEPVILQKTIMSDGRTVYYWHKSIPSQIAPAPTTTPPPTTSAVPGGYNFRNFFPSFYPIGGSESVSQTTTEKTTTTEKPPPEEGVHLYQQQLKFVVPVPYSPPEEQTVRKPWDFDQFAYYPKPLQPENVNLQVQKKNTFHVIKAVAIPDQYEGGEDV</sequence>
<feature type="signal peptide" evidence="2">
    <location>
        <begin position="1"/>
        <end position="19"/>
    </location>
</feature>
<dbReference type="HOGENOM" id="CLU_977722_0_0_1"/>
<protein>
    <submittedName>
        <fullName evidence="3">Uncharacterized protein</fullName>
    </submittedName>
</protein>